<name>A0ABN7KVI8_9BURK</name>
<dbReference type="GO" id="GO:0008860">
    <property type="term" value="F:ferredoxin-NAD+ reductase activity"/>
    <property type="evidence" value="ECO:0007669"/>
    <property type="project" value="UniProtKB-EC"/>
</dbReference>
<dbReference type="InterPro" id="IPR050446">
    <property type="entry name" value="FAD-oxidoreductase/Apoptosis"/>
</dbReference>
<sequence>MPWLYAAGDVACTLDSDAGFHLRQETWRNAENQARAVAEIIMGCTQPYRETPWMWTDQLGHAIQVTGLPEATDATVVRGDLNAANATVISLRDGCVSAGVTINQSRDRRYLEALVKSRKRIDPQQLGNTLVSLKELV</sequence>
<keyword evidence="2" id="KW-0285">Flavoprotein</keyword>
<dbReference type="Gene3D" id="3.50.50.60">
    <property type="entry name" value="FAD/NAD(P)-binding domain"/>
    <property type="match status" value="1"/>
</dbReference>
<protein>
    <submittedName>
        <fullName evidence="6">Anthranilate 1,2-dioxygenase system ferredoxin--NAD(+) reductase component</fullName>
        <ecNumber evidence="6">1.18.1.3</ecNumber>
    </submittedName>
</protein>
<dbReference type="EMBL" id="CAJNAU010000006">
    <property type="protein sequence ID" value="CAE6715692.1"/>
    <property type="molecule type" value="Genomic_DNA"/>
</dbReference>
<comment type="caution">
    <text evidence="6">The sequence shown here is derived from an EMBL/GenBank/DDBJ whole genome shotgun (WGS) entry which is preliminary data.</text>
</comment>
<evidence type="ECO:0000313" key="7">
    <source>
        <dbReference type="Proteomes" id="UP000674425"/>
    </source>
</evidence>
<dbReference type="SUPFAM" id="SSF55424">
    <property type="entry name" value="FAD/NAD-linked reductases, dimerisation (C-terminal) domain"/>
    <property type="match status" value="1"/>
</dbReference>
<dbReference type="Gene3D" id="3.30.390.30">
    <property type="match status" value="1"/>
</dbReference>
<proteinExistence type="predicted"/>
<dbReference type="Pfam" id="PF14759">
    <property type="entry name" value="Reductase_C"/>
    <property type="match status" value="1"/>
</dbReference>
<dbReference type="RefSeq" id="WP_234486550.1">
    <property type="nucleotide sequence ID" value="NZ_CAJNAU010000006.1"/>
</dbReference>
<comment type="cofactor">
    <cofactor evidence="1">
        <name>FAD</name>
        <dbReference type="ChEBI" id="CHEBI:57692"/>
    </cofactor>
</comment>
<dbReference type="PANTHER" id="PTHR43557">
    <property type="entry name" value="APOPTOSIS-INDUCING FACTOR 1"/>
    <property type="match status" value="1"/>
</dbReference>
<accession>A0ABN7KVI8</accession>
<dbReference type="PANTHER" id="PTHR43557:SF2">
    <property type="entry name" value="RIESKE DOMAIN-CONTAINING PROTEIN-RELATED"/>
    <property type="match status" value="1"/>
</dbReference>
<dbReference type="Proteomes" id="UP000674425">
    <property type="component" value="Unassembled WGS sequence"/>
</dbReference>
<keyword evidence="4 6" id="KW-0560">Oxidoreductase</keyword>
<dbReference type="SUPFAM" id="SSF51905">
    <property type="entry name" value="FAD/NAD(P)-binding domain"/>
    <property type="match status" value="1"/>
</dbReference>
<dbReference type="InterPro" id="IPR036188">
    <property type="entry name" value="FAD/NAD-bd_sf"/>
</dbReference>
<keyword evidence="3" id="KW-0274">FAD</keyword>
<dbReference type="InterPro" id="IPR016156">
    <property type="entry name" value="FAD/NAD-linked_Rdtase_dimer_sf"/>
</dbReference>
<dbReference type="EC" id="1.18.1.3" evidence="6"/>
<evidence type="ECO:0000256" key="2">
    <source>
        <dbReference type="ARBA" id="ARBA00022630"/>
    </source>
</evidence>
<organism evidence="6 7">
    <name type="scientific">Paraburkholderia aspalathi</name>
    <dbReference type="NCBI Taxonomy" id="1324617"/>
    <lineage>
        <taxon>Bacteria</taxon>
        <taxon>Pseudomonadati</taxon>
        <taxon>Pseudomonadota</taxon>
        <taxon>Betaproteobacteria</taxon>
        <taxon>Burkholderiales</taxon>
        <taxon>Burkholderiaceae</taxon>
        <taxon>Paraburkholderia</taxon>
    </lineage>
</organism>
<feature type="domain" description="Reductase C-terminal" evidence="5">
    <location>
        <begin position="53"/>
        <end position="137"/>
    </location>
</feature>
<evidence type="ECO:0000256" key="4">
    <source>
        <dbReference type="ARBA" id="ARBA00023002"/>
    </source>
</evidence>
<keyword evidence="7" id="KW-1185">Reference proteome</keyword>
<evidence type="ECO:0000256" key="1">
    <source>
        <dbReference type="ARBA" id="ARBA00001974"/>
    </source>
</evidence>
<dbReference type="InterPro" id="IPR028202">
    <property type="entry name" value="Reductase_C"/>
</dbReference>
<gene>
    <name evidence="6" type="primary">andAa</name>
    <name evidence="6" type="ORF">R69658_01135</name>
</gene>
<evidence type="ECO:0000259" key="5">
    <source>
        <dbReference type="Pfam" id="PF14759"/>
    </source>
</evidence>
<evidence type="ECO:0000313" key="6">
    <source>
        <dbReference type="EMBL" id="CAE6715692.1"/>
    </source>
</evidence>
<reference evidence="6 7" key="1">
    <citation type="submission" date="2021-02" db="EMBL/GenBank/DDBJ databases">
        <authorList>
            <person name="Vanwijnsberghe S."/>
        </authorList>
    </citation>
    <scope>NUCLEOTIDE SEQUENCE [LARGE SCALE GENOMIC DNA]</scope>
    <source>
        <strain evidence="6 7">R-69658</strain>
    </source>
</reference>
<evidence type="ECO:0000256" key="3">
    <source>
        <dbReference type="ARBA" id="ARBA00022827"/>
    </source>
</evidence>